<feature type="compositionally biased region" description="Basic and acidic residues" evidence="1">
    <location>
        <begin position="92"/>
        <end position="107"/>
    </location>
</feature>
<feature type="region of interest" description="Disordered" evidence="1">
    <location>
        <begin position="92"/>
        <end position="160"/>
    </location>
</feature>
<evidence type="ECO:0000256" key="1">
    <source>
        <dbReference type="SAM" id="MobiDB-lite"/>
    </source>
</evidence>
<name>A0AAD7FCR1_9AGAR</name>
<sequence>MSSEFVKKMKDKFKEAALRRIEAWKESADAVVDEHHLTCPICFHVYTLAVEDCSMGVLQMPLPDGADPTYKANERPYPSCRSPVCEEKLCEPTDKDLAGDADQEQRPKTFKTFNPKRDEEEKDVVGDSKKRLGKRRATTIVDSDDEIEEDLPEEKELDSL</sequence>
<reference evidence="2" key="1">
    <citation type="submission" date="2023-03" db="EMBL/GenBank/DDBJ databases">
        <title>Massive genome expansion in bonnet fungi (Mycena s.s.) driven by repeated elements and novel gene families across ecological guilds.</title>
        <authorList>
            <consortium name="Lawrence Berkeley National Laboratory"/>
            <person name="Harder C.B."/>
            <person name="Miyauchi S."/>
            <person name="Viragh M."/>
            <person name="Kuo A."/>
            <person name="Thoen E."/>
            <person name="Andreopoulos B."/>
            <person name="Lu D."/>
            <person name="Skrede I."/>
            <person name="Drula E."/>
            <person name="Henrissat B."/>
            <person name="Morin E."/>
            <person name="Kohler A."/>
            <person name="Barry K."/>
            <person name="LaButti K."/>
            <person name="Morin E."/>
            <person name="Salamov A."/>
            <person name="Lipzen A."/>
            <person name="Mereny Z."/>
            <person name="Hegedus B."/>
            <person name="Baldrian P."/>
            <person name="Stursova M."/>
            <person name="Weitz H."/>
            <person name="Taylor A."/>
            <person name="Grigoriev I.V."/>
            <person name="Nagy L.G."/>
            <person name="Martin F."/>
            <person name="Kauserud H."/>
        </authorList>
    </citation>
    <scope>NUCLEOTIDE SEQUENCE</scope>
    <source>
        <strain evidence="2">9284</strain>
    </source>
</reference>
<comment type="caution">
    <text evidence="2">The sequence shown here is derived from an EMBL/GenBank/DDBJ whole genome shotgun (WGS) entry which is preliminary data.</text>
</comment>
<accession>A0AAD7FCR1</accession>
<feature type="compositionally biased region" description="Basic and acidic residues" evidence="1">
    <location>
        <begin position="115"/>
        <end position="130"/>
    </location>
</feature>
<feature type="compositionally biased region" description="Acidic residues" evidence="1">
    <location>
        <begin position="142"/>
        <end position="160"/>
    </location>
</feature>
<evidence type="ECO:0000313" key="2">
    <source>
        <dbReference type="EMBL" id="KAJ7616032.1"/>
    </source>
</evidence>
<dbReference type="Proteomes" id="UP001221142">
    <property type="component" value="Unassembled WGS sequence"/>
</dbReference>
<proteinExistence type="predicted"/>
<dbReference type="AlphaFoldDB" id="A0AAD7FCR1"/>
<feature type="non-terminal residue" evidence="2">
    <location>
        <position position="160"/>
    </location>
</feature>
<evidence type="ECO:0000313" key="3">
    <source>
        <dbReference type="Proteomes" id="UP001221142"/>
    </source>
</evidence>
<keyword evidence="3" id="KW-1185">Reference proteome</keyword>
<gene>
    <name evidence="2" type="ORF">FB45DRAFT_1106984</name>
</gene>
<organism evidence="2 3">
    <name type="scientific">Roridomyces roridus</name>
    <dbReference type="NCBI Taxonomy" id="1738132"/>
    <lineage>
        <taxon>Eukaryota</taxon>
        <taxon>Fungi</taxon>
        <taxon>Dikarya</taxon>
        <taxon>Basidiomycota</taxon>
        <taxon>Agaricomycotina</taxon>
        <taxon>Agaricomycetes</taxon>
        <taxon>Agaricomycetidae</taxon>
        <taxon>Agaricales</taxon>
        <taxon>Marasmiineae</taxon>
        <taxon>Mycenaceae</taxon>
        <taxon>Roridomyces</taxon>
    </lineage>
</organism>
<dbReference type="EMBL" id="JARKIF010000023">
    <property type="protein sequence ID" value="KAJ7616032.1"/>
    <property type="molecule type" value="Genomic_DNA"/>
</dbReference>
<protein>
    <submittedName>
        <fullName evidence="2">Uncharacterized protein</fullName>
    </submittedName>
</protein>